<evidence type="ECO:0000256" key="1">
    <source>
        <dbReference type="ARBA" id="ARBA00008714"/>
    </source>
</evidence>
<dbReference type="PANTHER" id="PTHR43595">
    <property type="entry name" value="37S RIBOSOMAL PROTEIN S26, MITOCHONDRIAL"/>
    <property type="match status" value="1"/>
</dbReference>
<dbReference type="GO" id="GO:0046872">
    <property type="term" value="F:metal ion binding"/>
    <property type="evidence" value="ECO:0007669"/>
    <property type="project" value="UniProtKB-KW"/>
</dbReference>
<dbReference type="PRINTS" id="PR01703">
    <property type="entry name" value="MNSODISMTASE"/>
</dbReference>
<dbReference type="GO" id="GO:0005737">
    <property type="term" value="C:cytoplasm"/>
    <property type="evidence" value="ECO:0007669"/>
    <property type="project" value="TreeGrafter"/>
</dbReference>
<feature type="domain" description="Manganese/iron superoxide dismutase C-terminal" evidence="7">
    <location>
        <begin position="138"/>
        <end position="177"/>
    </location>
</feature>
<evidence type="ECO:0000256" key="5">
    <source>
        <dbReference type="ARBA" id="ARBA00037226"/>
    </source>
</evidence>
<organism evidence="8 9">
    <name type="scientific">Enterospora canceri</name>
    <dbReference type="NCBI Taxonomy" id="1081671"/>
    <lineage>
        <taxon>Eukaryota</taxon>
        <taxon>Fungi</taxon>
        <taxon>Fungi incertae sedis</taxon>
        <taxon>Microsporidia</taxon>
        <taxon>Enterocytozoonidae</taxon>
        <taxon>Enterospora</taxon>
    </lineage>
</organism>
<evidence type="ECO:0000256" key="2">
    <source>
        <dbReference type="ARBA" id="ARBA00012682"/>
    </source>
</evidence>
<dbReference type="InterPro" id="IPR019832">
    <property type="entry name" value="Mn/Fe_SOD_C"/>
</dbReference>
<dbReference type="Gene3D" id="1.10.287.990">
    <property type="entry name" value="Fe,Mn superoxide dismutase (SOD) domain"/>
    <property type="match status" value="1"/>
</dbReference>
<accession>A0A1Y1S791</accession>
<protein>
    <recommendedName>
        <fullName evidence="2">superoxide dismutase</fullName>
        <ecNumber evidence="2">1.15.1.1</ecNumber>
    </recommendedName>
</protein>
<keyword evidence="9" id="KW-1185">Reference proteome</keyword>
<dbReference type="Pfam" id="PF00081">
    <property type="entry name" value="Sod_Fe_N"/>
    <property type="match status" value="1"/>
</dbReference>
<dbReference type="EC" id="1.15.1.1" evidence="2"/>
<keyword evidence="4" id="KW-0560">Oxidoreductase</keyword>
<dbReference type="OrthoDB" id="239262at2759"/>
<evidence type="ECO:0000259" key="7">
    <source>
        <dbReference type="Pfam" id="PF02777"/>
    </source>
</evidence>
<evidence type="ECO:0000259" key="6">
    <source>
        <dbReference type="Pfam" id="PF00081"/>
    </source>
</evidence>
<evidence type="ECO:0000313" key="8">
    <source>
        <dbReference type="EMBL" id="ORD94044.1"/>
    </source>
</evidence>
<proteinExistence type="inferred from homology"/>
<dbReference type="Gene3D" id="3.55.40.20">
    <property type="entry name" value="Iron/manganese superoxide dismutase, C-terminal domain"/>
    <property type="match status" value="1"/>
</dbReference>
<feature type="domain" description="Manganese/iron superoxide dismutase N-terminal" evidence="6">
    <location>
        <begin position="35"/>
        <end position="123"/>
    </location>
</feature>
<dbReference type="Pfam" id="PF02777">
    <property type="entry name" value="Sod_Fe_C"/>
    <property type="match status" value="2"/>
</dbReference>
<evidence type="ECO:0000256" key="3">
    <source>
        <dbReference type="ARBA" id="ARBA00022723"/>
    </source>
</evidence>
<feature type="domain" description="Manganese/iron superoxide dismutase C-terminal" evidence="7">
    <location>
        <begin position="201"/>
        <end position="261"/>
    </location>
</feature>
<name>A0A1Y1S791_9MICR</name>
<dbReference type="GO" id="GO:0004784">
    <property type="term" value="F:superoxide dismutase activity"/>
    <property type="evidence" value="ECO:0007669"/>
    <property type="project" value="UniProtKB-EC"/>
</dbReference>
<sequence length="295" mass="34302">MIQFNTPIFRFDSIIYLLHKSLIYLILFTPMSKPYKLAELIYKYNALEPYIDTETMETHHLKHHAGYVAGTNTILEKVNQGKDLHEVIEEITKLKAQFNQADYKLLLLMCGGHYNHSLYFKMMLPPSKKKAEELIDPSLLKMIEKQYKTLSNLIDLFATKALSVVGSGWIWLCLVDEEVSAEYGYETGTITGAVVDVTKKIEPTLVLVMTKNQESPMMYSKAYKPLLCMDVWKHAYYLKHKSQRKAYVYDFFKVVNWDFVSVIYREIRDGKKQIGVDYDGEVVFKDVAEESHQTF</sequence>
<evidence type="ECO:0000313" key="9">
    <source>
        <dbReference type="Proteomes" id="UP000192639"/>
    </source>
</evidence>
<dbReference type="SUPFAM" id="SSF46609">
    <property type="entry name" value="Fe,Mn superoxide dismutase (SOD), N-terminal domain"/>
    <property type="match status" value="1"/>
</dbReference>
<dbReference type="SUPFAM" id="SSF54719">
    <property type="entry name" value="Fe,Mn superoxide dismutase (SOD), C-terminal domain"/>
    <property type="match status" value="1"/>
</dbReference>
<dbReference type="AlphaFoldDB" id="A0A1Y1S791"/>
<comment type="similarity">
    <text evidence="1">Belongs to the iron/manganese superoxide dismutase family.</text>
</comment>
<comment type="function">
    <text evidence="5">Component of the mitochondrial ribosome (mitoribosome), a dedicated translation machinery responsible for the synthesis of mitochondrial genome-encoded proteins, including at least some of the essential transmembrane subunits of the mitochondrial respiratory chain. The mitoribosomes are attached to the mitochondrial inner membrane and translation products are cotranslationally integrated into the membrane.</text>
</comment>
<dbReference type="InterPro" id="IPR019831">
    <property type="entry name" value="Mn/Fe_SOD_N"/>
</dbReference>
<dbReference type="InterPro" id="IPR036324">
    <property type="entry name" value="Mn/Fe_SOD_N_sf"/>
</dbReference>
<dbReference type="InterPro" id="IPR036314">
    <property type="entry name" value="SOD_C_sf"/>
</dbReference>
<keyword evidence="3" id="KW-0479">Metal-binding</keyword>
<dbReference type="VEuPathDB" id="MicrosporidiaDB:ECANGB1_1221"/>
<gene>
    <name evidence="8" type="primary">SODM</name>
    <name evidence="8" type="ORF">ECANGB1_1221</name>
</gene>
<reference evidence="8 9" key="1">
    <citation type="journal article" date="2017" name="Environ. Microbiol.">
        <title>Decay of the glycolytic pathway and adaptation to intranuclear parasitism within Enterocytozoonidae microsporidia.</title>
        <authorList>
            <person name="Wiredu Boakye D."/>
            <person name="Jaroenlak P."/>
            <person name="Prachumwat A."/>
            <person name="Williams T.A."/>
            <person name="Bateman K.S."/>
            <person name="Itsathitphaisarn O."/>
            <person name="Sritunyalucksana K."/>
            <person name="Paszkiewicz K.H."/>
            <person name="Moore K.A."/>
            <person name="Stentiford G.D."/>
            <person name="Williams B.A."/>
        </authorList>
    </citation>
    <scope>NUCLEOTIDE SEQUENCE [LARGE SCALE GENOMIC DNA]</scope>
    <source>
        <strain evidence="8 9">GB1</strain>
    </source>
</reference>
<dbReference type="PANTHER" id="PTHR43595:SF2">
    <property type="entry name" value="SMALL RIBOSOMAL SUBUNIT PROTEIN MS42"/>
    <property type="match status" value="1"/>
</dbReference>
<comment type="caution">
    <text evidence="8">The sequence shown here is derived from an EMBL/GenBank/DDBJ whole genome shotgun (WGS) entry which is preliminary data.</text>
</comment>
<dbReference type="Proteomes" id="UP000192639">
    <property type="component" value="Unassembled WGS sequence"/>
</dbReference>
<evidence type="ECO:0000256" key="4">
    <source>
        <dbReference type="ARBA" id="ARBA00023002"/>
    </source>
</evidence>
<dbReference type="InterPro" id="IPR001189">
    <property type="entry name" value="Mn/Fe_SOD"/>
</dbReference>
<dbReference type="EMBL" id="LWDP01000034">
    <property type="protein sequence ID" value="ORD94044.1"/>
    <property type="molecule type" value="Genomic_DNA"/>
</dbReference>